<protein>
    <submittedName>
        <fullName evidence="2">Uncharacterized protein</fullName>
    </submittedName>
</protein>
<dbReference type="RefSeq" id="WP_380902875.1">
    <property type="nucleotide sequence ID" value="NZ_JBHUFU010000013.1"/>
</dbReference>
<accession>A0ABW4PRS3</accession>
<feature type="region of interest" description="Disordered" evidence="1">
    <location>
        <begin position="1"/>
        <end position="24"/>
    </location>
</feature>
<name>A0ABW4PRS3_9ACTN</name>
<gene>
    <name evidence="2" type="ORF">ACFSJS_21520</name>
</gene>
<keyword evidence="3" id="KW-1185">Reference proteome</keyword>
<dbReference type="EMBL" id="JBHUFU010000013">
    <property type="protein sequence ID" value="MFD1832203.1"/>
    <property type="molecule type" value="Genomic_DNA"/>
</dbReference>
<proteinExistence type="predicted"/>
<dbReference type="Proteomes" id="UP001597365">
    <property type="component" value="Unassembled WGS sequence"/>
</dbReference>
<sequence length="44" mass="4632">MAVQRAHDTVPATPAPAGVALGSDDGRCLRPDVVGVRRSFQPLF</sequence>
<evidence type="ECO:0000313" key="3">
    <source>
        <dbReference type="Proteomes" id="UP001597365"/>
    </source>
</evidence>
<reference evidence="3" key="1">
    <citation type="journal article" date="2019" name="Int. J. Syst. Evol. Microbiol.">
        <title>The Global Catalogue of Microorganisms (GCM) 10K type strain sequencing project: providing services to taxonomists for standard genome sequencing and annotation.</title>
        <authorList>
            <consortium name="The Broad Institute Genomics Platform"/>
            <consortium name="The Broad Institute Genome Sequencing Center for Infectious Disease"/>
            <person name="Wu L."/>
            <person name="Ma J."/>
        </authorList>
    </citation>
    <scope>NUCLEOTIDE SEQUENCE [LARGE SCALE GENOMIC DNA]</scope>
    <source>
        <strain evidence="3">CGMCC 4.7455</strain>
    </source>
</reference>
<organism evidence="2 3">
    <name type="scientific">Streptomyces desertarenae</name>
    <dbReference type="NCBI Taxonomy" id="2666184"/>
    <lineage>
        <taxon>Bacteria</taxon>
        <taxon>Bacillati</taxon>
        <taxon>Actinomycetota</taxon>
        <taxon>Actinomycetes</taxon>
        <taxon>Kitasatosporales</taxon>
        <taxon>Streptomycetaceae</taxon>
        <taxon>Streptomyces</taxon>
    </lineage>
</organism>
<evidence type="ECO:0000256" key="1">
    <source>
        <dbReference type="SAM" id="MobiDB-lite"/>
    </source>
</evidence>
<feature type="compositionally biased region" description="Low complexity" evidence="1">
    <location>
        <begin position="9"/>
        <end position="20"/>
    </location>
</feature>
<evidence type="ECO:0000313" key="2">
    <source>
        <dbReference type="EMBL" id="MFD1832203.1"/>
    </source>
</evidence>
<comment type="caution">
    <text evidence="2">The sequence shown here is derived from an EMBL/GenBank/DDBJ whole genome shotgun (WGS) entry which is preliminary data.</text>
</comment>